<dbReference type="EMBL" id="CADEAL010000993">
    <property type="protein sequence ID" value="CAB1427739.1"/>
    <property type="molecule type" value="Genomic_DNA"/>
</dbReference>
<organism evidence="1 2">
    <name type="scientific">Pleuronectes platessa</name>
    <name type="common">European plaice</name>
    <dbReference type="NCBI Taxonomy" id="8262"/>
    <lineage>
        <taxon>Eukaryota</taxon>
        <taxon>Metazoa</taxon>
        <taxon>Chordata</taxon>
        <taxon>Craniata</taxon>
        <taxon>Vertebrata</taxon>
        <taxon>Euteleostomi</taxon>
        <taxon>Actinopterygii</taxon>
        <taxon>Neopterygii</taxon>
        <taxon>Teleostei</taxon>
        <taxon>Neoteleostei</taxon>
        <taxon>Acanthomorphata</taxon>
        <taxon>Carangaria</taxon>
        <taxon>Pleuronectiformes</taxon>
        <taxon>Pleuronectoidei</taxon>
        <taxon>Pleuronectidae</taxon>
        <taxon>Pleuronectes</taxon>
    </lineage>
</organism>
<proteinExistence type="predicted"/>
<reference evidence="1" key="1">
    <citation type="submission" date="2020-03" db="EMBL/GenBank/DDBJ databases">
        <authorList>
            <person name="Weist P."/>
        </authorList>
    </citation>
    <scope>NUCLEOTIDE SEQUENCE</scope>
</reference>
<protein>
    <submittedName>
        <fullName evidence="1">Uncharacterized protein</fullName>
    </submittedName>
</protein>
<evidence type="ECO:0000313" key="1">
    <source>
        <dbReference type="EMBL" id="CAB1427739.1"/>
    </source>
</evidence>
<name>A0A9N7UCH5_PLEPL</name>
<evidence type="ECO:0000313" key="2">
    <source>
        <dbReference type="Proteomes" id="UP001153269"/>
    </source>
</evidence>
<dbReference type="AlphaFoldDB" id="A0A9N7UCH5"/>
<dbReference type="Proteomes" id="UP001153269">
    <property type="component" value="Unassembled WGS sequence"/>
</dbReference>
<sequence length="105" mass="11548">MAEFLRLQTTQLPPALAAEEMTQLIVDQEERSGSVATFSDCERGGDRERKSDRQSFLCASGRADFCRTECNFPPAASKVFNLETVTGAHEAAVVAVVSEEVERLH</sequence>
<accession>A0A9N7UCH5</accession>
<gene>
    <name evidence="1" type="ORF">PLEPLA_LOCUS15681</name>
</gene>
<keyword evidence="2" id="KW-1185">Reference proteome</keyword>
<comment type="caution">
    <text evidence="1">The sequence shown here is derived from an EMBL/GenBank/DDBJ whole genome shotgun (WGS) entry which is preliminary data.</text>
</comment>